<dbReference type="Pfam" id="PF13670">
    <property type="entry name" value="PepSY_2"/>
    <property type="match status" value="1"/>
</dbReference>
<dbReference type="RefSeq" id="WP_040052842.1">
    <property type="nucleotide sequence ID" value="NZ_FCNV02000001.1"/>
</dbReference>
<evidence type="ECO:0000313" key="4">
    <source>
        <dbReference type="Proteomes" id="UP000198263"/>
    </source>
</evidence>
<dbReference type="OrthoDB" id="9180865at2"/>
<evidence type="ECO:0000259" key="2">
    <source>
        <dbReference type="Pfam" id="PF13670"/>
    </source>
</evidence>
<feature type="chain" id="PRO_5025021829" description="PepSY domain-containing protein" evidence="1">
    <location>
        <begin position="20"/>
        <end position="87"/>
    </location>
</feature>
<name>A0A658QQ95_9BURK</name>
<dbReference type="AlphaFoldDB" id="A0A658QQ95"/>
<dbReference type="EMBL" id="FCNV02000001">
    <property type="protein sequence ID" value="SAL09628.1"/>
    <property type="molecule type" value="Genomic_DNA"/>
</dbReference>
<comment type="caution">
    <text evidence="3">The sequence shown here is derived from an EMBL/GenBank/DDBJ whole genome shotgun (WGS) entry which is preliminary data.</text>
</comment>
<evidence type="ECO:0000313" key="3">
    <source>
        <dbReference type="EMBL" id="SAL09628.1"/>
    </source>
</evidence>
<dbReference type="InterPro" id="IPR025711">
    <property type="entry name" value="PepSY"/>
</dbReference>
<reference evidence="3 4" key="1">
    <citation type="submission" date="2016-01" db="EMBL/GenBank/DDBJ databases">
        <authorList>
            <person name="Peeters C."/>
        </authorList>
    </citation>
    <scope>NUCLEOTIDE SEQUENCE [LARGE SCALE GENOMIC DNA]</scope>
    <source>
        <strain evidence="3">LMG 29315</strain>
    </source>
</reference>
<feature type="domain" description="PepSY" evidence="2">
    <location>
        <begin position="5"/>
        <end position="85"/>
    </location>
</feature>
<keyword evidence="4" id="KW-1185">Reference proteome</keyword>
<keyword evidence="1" id="KW-0732">Signal</keyword>
<dbReference type="Proteomes" id="UP000198263">
    <property type="component" value="Unassembled WGS sequence"/>
</dbReference>
<feature type="signal peptide" evidence="1">
    <location>
        <begin position="1"/>
        <end position="19"/>
    </location>
</feature>
<evidence type="ECO:0000256" key="1">
    <source>
        <dbReference type="SAM" id="SignalP"/>
    </source>
</evidence>
<proteinExistence type="predicted"/>
<sequence length="87" mass="9674">MLKILAVALALSLSGAAFAKADCAAHPKSEWMKESDAKAKIESQGYKIRKFKVDGNCYEIYGHDKDGKKVEIYYDTKTLDVVKSEVD</sequence>
<gene>
    <name evidence="3" type="ORF">AWB72_00144</name>
</gene>
<organism evidence="3 4">
    <name type="scientific">Caballeronia concitans</name>
    <dbReference type="NCBI Taxonomy" id="1777133"/>
    <lineage>
        <taxon>Bacteria</taxon>
        <taxon>Pseudomonadati</taxon>
        <taxon>Pseudomonadota</taxon>
        <taxon>Betaproteobacteria</taxon>
        <taxon>Burkholderiales</taxon>
        <taxon>Burkholderiaceae</taxon>
        <taxon>Caballeronia</taxon>
    </lineage>
</organism>
<accession>A0A658QQ95</accession>
<protein>
    <recommendedName>
        <fullName evidence="2">PepSY domain-containing protein</fullName>
    </recommendedName>
</protein>